<evidence type="ECO:0000313" key="2">
    <source>
        <dbReference type="EMBL" id="TNN31667.1"/>
    </source>
</evidence>
<keyword evidence="3" id="KW-1185">Reference proteome</keyword>
<proteinExistence type="predicted"/>
<dbReference type="EMBL" id="SRLO01003252">
    <property type="protein sequence ID" value="TNN31667.1"/>
    <property type="molecule type" value="Genomic_DNA"/>
</dbReference>
<dbReference type="AlphaFoldDB" id="A0A4Z2ERX2"/>
<protein>
    <submittedName>
        <fullName evidence="2">Uncharacterized protein</fullName>
    </submittedName>
</protein>
<feature type="compositionally biased region" description="Polar residues" evidence="1">
    <location>
        <begin position="79"/>
        <end position="103"/>
    </location>
</feature>
<evidence type="ECO:0000313" key="3">
    <source>
        <dbReference type="Proteomes" id="UP000314294"/>
    </source>
</evidence>
<organism evidence="2 3">
    <name type="scientific">Liparis tanakae</name>
    <name type="common">Tanaka's snailfish</name>
    <dbReference type="NCBI Taxonomy" id="230148"/>
    <lineage>
        <taxon>Eukaryota</taxon>
        <taxon>Metazoa</taxon>
        <taxon>Chordata</taxon>
        <taxon>Craniata</taxon>
        <taxon>Vertebrata</taxon>
        <taxon>Euteleostomi</taxon>
        <taxon>Actinopterygii</taxon>
        <taxon>Neopterygii</taxon>
        <taxon>Teleostei</taxon>
        <taxon>Neoteleostei</taxon>
        <taxon>Acanthomorphata</taxon>
        <taxon>Eupercaria</taxon>
        <taxon>Perciformes</taxon>
        <taxon>Cottioidei</taxon>
        <taxon>Cottales</taxon>
        <taxon>Liparidae</taxon>
        <taxon>Liparis</taxon>
    </lineage>
</organism>
<dbReference type="Proteomes" id="UP000314294">
    <property type="component" value="Unassembled WGS sequence"/>
</dbReference>
<name>A0A4Z2ERX2_9TELE</name>
<comment type="caution">
    <text evidence="2">The sequence shown here is derived from an EMBL/GenBank/DDBJ whole genome shotgun (WGS) entry which is preliminary data.</text>
</comment>
<accession>A0A4Z2ERX2</accession>
<evidence type="ECO:0000256" key="1">
    <source>
        <dbReference type="SAM" id="MobiDB-lite"/>
    </source>
</evidence>
<sequence length="114" mass="12835">MKTRSVHKSPHHIIHQSLNARLIPTTPFDTHCFTLRFTLRCFLSDLSPAHTPVHTPRRQASVGRNNNGRFIGDIAQIGQRRQASEGSFGQRRQASVGRKNNGTFIGDELRHGAR</sequence>
<feature type="region of interest" description="Disordered" evidence="1">
    <location>
        <begin position="49"/>
        <end position="114"/>
    </location>
</feature>
<gene>
    <name evidence="2" type="ORF">EYF80_058173</name>
</gene>
<reference evidence="2 3" key="1">
    <citation type="submission" date="2019-03" db="EMBL/GenBank/DDBJ databases">
        <title>First draft genome of Liparis tanakae, snailfish: a comprehensive survey of snailfish specific genes.</title>
        <authorList>
            <person name="Kim W."/>
            <person name="Song I."/>
            <person name="Jeong J.-H."/>
            <person name="Kim D."/>
            <person name="Kim S."/>
            <person name="Ryu S."/>
            <person name="Song J.Y."/>
            <person name="Lee S.K."/>
        </authorList>
    </citation>
    <scope>NUCLEOTIDE SEQUENCE [LARGE SCALE GENOMIC DNA]</scope>
    <source>
        <tissue evidence="2">Muscle</tissue>
    </source>
</reference>